<protein>
    <recommendedName>
        <fullName evidence="4">DUF1351 domain-containing protein</fullName>
    </recommendedName>
</protein>
<feature type="coiled-coil region" evidence="1">
    <location>
        <begin position="213"/>
        <end position="243"/>
    </location>
</feature>
<reference evidence="2 3" key="1">
    <citation type="submission" date="2016-06" db="EMBL/GenBank/DDBJ databases">
        <authorList>
            <person name="Kjaerup R.B."/>
            <person name="Dalgaard T.S."/>
            <person name="Juul-Madsen H.R."/>
        </authorList>
    </citation>
    <scope>NUCLEOTIDE SEQUENCE [LARGE SCALE GENOMIC DNA]</scope>
    <source>
        <strain evidence="2 3">373-A1</strain>
    </source>
</reference>
<dbReference type="Proteomes" id="UP000092714">
    <property type="component" value="Unassembled WGS sequence"/>
</dbReference>
<keyword evidence="1" id="KW-0175">Coiled coil</keyword>
<evidence type="ECO:0000313" key="3">
    <source>
        <dbReference type="Proteomes" id="UP000092714"/>
    </source>
</evidence>
<gene>
    <name evidence="2" type="ORF">CP373A1_03135</name>
</gene>
<feature type="coiled-coil region" evidence="1">
    <location>
        <begin position="37"/>
        <end position="64"/>
    </location>
</feature>
<evidence type="ECO:0000313" key="2">
    <source>
        <dbReference type="EMBL" id="OBY11931.1"/>
    </source>
</evidence>
<dbReference type="RefSeq" id="WP_065254343.1">
    <property type="nucleotide sequence ID" value="NZ_MAPZ01000010.1"/>
</dbReference>
<name>A0A1B8RSW6_9CLOT</name>
<sequence length="310" mass="36099">MKEIQVNTQLPVIKTNFEEVKESLIVNLEKYKGIVVTEENQKDCKAMQKELAGLRNQIDTERKSIKKQVEAPIKKFDTDVKELVGIIIEIEKPIKEGIKVFDDKRKEEKRKFADVKIFEICQKLNLEKKYADQLTVLDKYLNLSASAKSVVEDIEQRAEALKQQQNMDKVKAEMTKANIESALETVNLTLKTPLEYKDFEKYIALGWDGPRIVREINERAAQIRQAEKAAEEMATKRIEEEKVSKEEVQIPMDLKPKAPEVPKEVKEDEPRLYVELYVEHNLEEMKILSKYLKDKGYKYIVREQGKVNPK</sequence>
<organism evidence="2 3">
    <name type="scientific">Clostridium paraputrificum</name>
    <dbReference type="NCBI Taxonomy" id="29363"/>
    <lineage>
        <taxon>Bacteria</taxon>
        <taxon>Bacillati</taxon>
        <taxon>Bacillota</taxon>
        <taxon>Clostridia</taxon>
        <taxon>Eubacteriales</taxon>
        <taxon>Clostridiaceae</taxon>
        <taxon>Clostridium</taxon>
    </lineage>
</organism>
<comment type="caution">
    <text evidence="2">The sequence shown here is derived from an EMBL/GenBank/DDBJ whole genome shotgun (WGS) entry which is preliminary data.</text>
</comment>
<dbReference type="OrthoDB" id="1938106at2"/>
<dbReference type="InterPro" id="IPR009785">
    <property type="entry name" value="Prophage_Lj928_Orf309"/>
</dbReference>
<dbReference type="EMBL" id="MAPZ01000010">
    <property type="protein sequence ID" value="OBY11931.1"/>
    <property type="molecule type" value="Genomic_DNA"/>
</dbReference>
<evidence type="ECO:0000256" key="1">
    <source>
        <dbReference type="SAM" id="Coils"/>
    </source>
</evidence>
<keyword evidence="3" id="KW-1185">Reference proteome</keyword>
<evidence type="ECO:0008006" key="4">
    <source>
        <dbReference type="Google" id="ProtNLM"/>
    </source>
</evidence>
<dbReference type="AlphaFoldDB" id="A0A1B8RSW6"/>
<proteinExistence type="predicted"/>
<feature type="coiled-coil region" evidence="1">
    <location>
        <begin position="144"/>
        <end position="180"/>
    </location>
</feature>
<accession>A0A1B8RSW6</accession>
<dbReference type="Pfam" id="PF07083">
    <property type="entry name" value="DUF1351"/>
    <property type="match status" value="1"/>
</dbReference>